<name>A0A2Z3GGH7_9BACT</name>
<dbReference type="Proteomes" id="UP000245999">
    <property type="component" value="Chromosome"/>
</dbReference>
<evidence type="ECO:0000313" key="2">
    <source>
        <dbReference type="Proteomes" id="UP000245999"/>
    </source>
</evidence>
<keyword evidence="2" id="KW-1185">Reference proteome</keyword>
<accession>A0A2Z3GGH7</accession>
<dbReference type="EMBL" id="CP029145">
    <property type="protein sequence ID" value="AWM32683.1"/>
    <property type="molecule type" value="Genomic_DNA"/>
</dbReference>
<organism evidence="1 2">
    <name type="scientific">Hymenobacter nivis</name>
    <dbReference type="NCBI Taxonomy" id="1850093"/>
    <lineage>
        <taxon>Bacteria</taxon>
        <taxon>Pseudomonadati</taxon>
        <taxon>Bacteroidota</taxon>
        <taxon>Cytophagia</taxon>
        <taxon>Cytophagales</taxon>
        <taxon>Hymenobacteraceae</taxon>
        <taxon>Hymenobacter</taxon>
    </lineage>
</organism>
<proteinExistence type="predicted"/>
<dbReference type="KEGG" id="hnv:DDQ68_07720"/>
<reference evidence="2" key="1">
    <citation type="submission" date="2018-04" db="EMBL/GenBank/DDBJ databases">
        <title>Complete genome of Antarctic heterotrophic bacterium Hymenobacter nivis.</title>
        <authorList>
            <person name="Terashima M."/>
        </authorList>
    </citation>
    <scope>NUCLEOTIDE SEQUENCE [LARGE SCALE GENOMIC DNA]</scope>
    <source>
        <strain evidence="2">NBRC 111535</strain>
    </source>
</reference>
<dbReference type="AlphaFoldDB" id="A0A2Z3GGH7"/>
<dbReference type="OrthoDB" id="884795at2"/>
<evidence type="ECO:0000313" key="1">
    <source>
        <dbReference type="EMBL" id="AWM32683.1"/>
    </source>
</evidence>
<gene>
    <name evidence="1" type="ORF">DDQ68_07720</name>
</gene>
<protein>
    <submittedName>
        <fullName evidence="1">Uncharacterized protein</fullName>
    </submittedName>
</protein>
<sequence>MMKKVIQSRLHKALVLNGDMSYALYKYELEEHLAYWRAGMIRDRDEFLFVVTEHSGDVAMLLLTAKGKLFINEQAREKLQLLWHSPGVYANNLKLFLPMMTEQLESNELWVTGVKTAVAPA</sequence>